<proteinExistence type="predicted"/>
<evidence type="ECO:0000313" key="2">
    <source>
        <dbReference type="Proteomes" id="UP000863577"/>
    </source>
</evidence>
<evidence type="ECO:0000313" key="1">
    <source>
        <dbReference type="EMBL" id="HAU2396583.1"/>
    </source>
</evidence>
<name>A0AAN5TAV3_LEGPN</name>
<sequence>MRIQSHVPLNNILGDNDQNAKYQYVAFIDIMGIISTFERSRDTAMIFILRFHSVISQLIARGKIDKMITYNPFNDGCFLTADDSKVLLDLIKNVFIEISKIFIDEKEHKKKFIIRGGLTRGTILHGTDIPGNVKNFIIGDNYKQRFLLGQPIAQAVKLEQTGGYFCINVSPAIASEVESVNNWFNWIEESNIDVNQFKNCVGEYNTNSIHPHKNKHMQYFNKMISAITR</sequence>
<dbReference type="Proteomes" id="UP000863577">
    <property type="component" value="Unassembled WGS sequence"/>
</dbReference>
<reference evidence="1" key="2">
    <citation type="submission" date="2019-09" db="EMBL/GenBank/DDBJ databases">
        <authorList>
            <consortium name="NCBI Pathogen Detection Project"/>
        </authorList>
    </citation>
    <scope>NUCLEOTIDE SEQUENCE</scope>
    <source>
        <strain evidence="1">CL18-200174</strain>
    </source>
</reference>
<reference evidence="1" key="1">
    <citation type="journal article" date="2018" name="Genome Biol.">
        <title>SKESA: strategic k-mer extension for scrupulous assemblies.</title>
        <authorList>
            <person name="Souvorov A."/>
            <person name="Agarwala R."/>
            <person name="Lipman D.J."/>
        </authorList>
    </citation>
    <scope>NUCLEOTIDE SEQUENCE</scope>
    <source>
        <strain evidence="1">CL18-200174</strain>
    </source>
</reference>
<dbReference type="RefSeq" id="WP_027264983.1">
    <property type="nucleotide sequence ID" value="NZ_CAXYJF010000010.1"/>
</dbReference>
<dbReference type="AlphaFoldDB" id="A0AAN5TAV3"/>
<dbReference type="EMBL" id="DACWOD010000006">
    <property type="protein sequence ID" value="HAU2396583.1"/>
    <property type="molecule type" value="Genomic_DNA"/>
</dbReference>
<comment type="caution">
    <text evidence="1">The sequence shown here is derived from an EMBL/GenBank/DDBJ whole genome shotgun (WGS) entry which is preliminary data.</text>
</comment>
<gene>
    <name evidence="1" type="ORF">JBK99_09620</name>
</gene>
<accession>A0AAN5TAV3</accession>
<organism evidence="1 2">
    <name type="scientific">Legionella pneumophila</name>
    <dbReference type="NCBI Taxonomy" id="446"/>
    <lineage>
        <taxon>Bacteria</taxon>
        <taxon>Pseudomonadati</taxon>
        <taxon>Pseudomonadota</taxon>
        <taxon>Gammaproteobacteria</taxon>
        <taxon>Legionellales</taxon>
        <taxon>Legionellaceae</taxon>
        <taxon>Legionella</taxon>
    </lineage>
</organism>
<protein>
    <submittedName>
        <fullName evidence="1">Uncharacterized protein</fullName>
    </submittedName>
</protein>